<keyword evidence="2" id="KW-1133">Transmembrane helix</keyword>
<gene>
    <name evidence="3" type="ORF">Celaphus_00010847</name>
</gene>
<proteinExistence type="predicted"/>
<evidence type="ECO:0000313" key="3">
    <source>
        <dbReference type="EMBL" id="OWK08534.1"/>
    </source>
</evidence>
<evidence type="ECO:0000256" key="2">
    <source>
        <dbReference type="SAM" id="Phobius"/>
    </source>
</evidence>
<feature type="region of interest" description="Disordered" evidence="1">
    <location>
        <begin position="134"/>
        <end position="178"/>
    </location>
</feature>
<organism evidence="3 4">
    <name type="scientific">Cervus elaphus hippelaphus</name>
    <name type="common">European red deer</name>
    <dbReference type="NCBI Taxonomy" id="46360"/>
    <lineage>
        <taxon>Eukaryota</taxon>
        <taxon>Metazoa</taxon>
        <taxon>Chordata</taxon>
        <taxon>Craniata</taxon>
        <taxon>Vertebrata</taxon>
        <taxon>Euteleostomi</taxon>
        <taxon>Mammalia</taxon>
        <taxon>Eutheria</taxon>
        <taxon>Laurasiatheria</taxon>
        <taxon>Artiodactyla</taxon>
        <taxon>Ruminantia</taxon>
        <taxon>Pecora</taxon>
        <taxon>Cervidae</taxon>
        <taxon>Cervinae</taxon>
        <taxon>Cervus</taxon>
    </lineage>
</organism>
<feature type="compositionally biased region" description="Low complexity" evidence="1">
    <location>
        <begin position="162"/>
        <end position="178"/>
    </location>
</feature>
<name>A0A212CRR0_CEREH</name>
<feature type="non-terminal residue" evidence="3">
    <location>
        <position position="178"/>
    </location>
</feature>
<accession>A0A212CRR0</accession>
<dbReference type="PROSITE" id="PS50216">
    <property type="entry name" value="DHHC"/>
    <property type="match status" value="1"/>
</dbReference>
<evidence type="ECO:0000313" key="4">
    <source>
        <dbReference type="Proteomes" id="UP000242450"/>
    </source>
</evidence>
<keyword evidence="4" id="KW-1185">Reference proteome</keyword>
<keyword evidence="2" id="KW-0472">Membrane</keyword>
<dbReference type="OrthoDB" id="331948at2759"/>
<dbReference type="Proteomes" id="UP000242450">
    <property type="component" value="Chromosome 14"/>
</dbReference>
<dbReference type="EMBL" id="MKHE01000014">
    <property type="protein sequence ID" value="OWK08534.1"/>
    <property type="molecule type" value="Genomic_DNA"/>
</dbReference>
<feature type="transmembrane region" description="Helical" evidence="2">
    <location>
        <begin position="46"/>
        <end position="70"/>
    </location>
</feature>
<evidence type="ECO:0000256" key="1">
    <source>
        <dbReference type="SAM" id="MobiDB-lite"/>
    </source>
</evidence>
<sequence length="178" mass="19523">MFPKNVRCPTCDLRKQALSKHRVCNLCVHQFDHHCVAWNTRYLPSYLLTLTVSAATMAVVSTVFLVQLAVMSDWYLETYVNDLGHLQAVDPVALIQYLFLTFPRILLPVGFVVVLSFPLGATCASVCTWPPPTRPLTSSTKATEPGASTAATWPGPHQQSRGLTRTSTPTGTGATFSR</sequence>
<reference evidence="3 4" key="1">
    <citation type="journal article" date="2018" name="Mol. Genet. Genomics">
        <title>The red deer Cervus elaphus genome CerEla1.0: sequencing, annotating, genes, and chromosomes.</title>
        <authorList>
            <person name="Bana N.A."/>
            <person name="Nyiri A."/>
            <person name="Nagy J."/>
            <person name="Frank K."/>
            <person name="Nagy T."/>
            <person name="Steger V."/>
            <person name="Schiller M."/>
            <person name="Lakatos P."/>
            <person name="Sugar L."/>
            <person name="Horn P."/>
            <person name="Barta E."/>
            <person name="Orosz L."/>
        </authorList>
    </citation>
    <scope>NUCLEOTIDE SEQUENCE [LARGE SCALE GENOMIC DNA]</scope>
    <source>
        <strain evidence="3">Hungarian</strain>
    </source>
</reference>
<protein>
    <submittedName>
        <fullName evidence="3">Uncharacterized protein</fullName>
    </submittedName>
</protein>
<comment type="caution">
    <text evidence="3">The sequence shown here is derived from an EMBL/GenBank/DDBJ whole genome shotgun (WGS) entry which is preliminary data.</text>
</comment>
<dbReference type="AlphaFoldDB" id="A0A212CRR0"/>
<keyword evidence="2" id="KW-0812">Transmembrane</keyword>